<accession>A0A829PLM5</accession>
<dbReference type="Proteomes" id="UP000019854">
    <property type="component" value="Unassembled WGS sequence"/>
</dbReference>
<dbReference type="EMBL" id="JAOX01000001">
    <property type="protein sequence ID" value="ETZ87967.1"/>
    <property type="molecule type" value="Genomic_DNA"/>
</dbReference>
<protein>
    <submittedName>
        <fullName evidence="1">Uncharacterized protein</fullName>
    </submittedName>
</protein>
<evidence type="ECO:0000313" key="2">
    <source>
        <dbReference type="Proteomes" id="UP000019854"/>
    </source>
</evidence>
<reference evidence="1 2" key="1">
    <citation type="submission" date="2014-01" db="EMBL/GenBank/DDBJ databases">
        <authorList>
            <person name="Zelazny A."/>
            <person name="Olivier K."/>
            <person name="Sampaio E.P."/>
            <person name="Holland S.M."/>
            <person name="Tallon L.J."/>
            <person name="Sadzewicz L.K."/>
            <person name="Sengamalay N."/>
            <person name="Fraser C.M."/>
            <person name="Hine E."/>
            <person name="Shefchek K.A."/>
            <person name="Das S.P."/>
            <person name="Shallom S.J."/>
            <person name="Agrawal S."/>
            <person name="Tettelin H."/>
        </authorList>
    </citation>
    <scope>NUCLEOTIDE SEQUENCE [LARGE SCALE GENOMIC DNA]</scope>
    <source>
        <strain evidence="1 2">MAB_030201_1075</strain>
    </source>
</reference>
<gene>
    <name evidence="1" type="ORF">L829_1522</name>
</gene>
<proteinExistence type="predicted"/>
<dbReference type="AlphaFoldDB" id="A0A829PLM5"/>
<name>A0A829PLM5_9MYCO</name>
<sequence length="47" mass="4869">MSLVSSRHTVSAETGTEMVWLARTGALDRKASSTASSEGIPVTYGIG</sequence>
<organism evidence="1 2">
    <name type="scientific">Mycobacteroides abscessus MAB_030201_1075</name>
    <dbReference type="NCBI Taxonomy" id="1335410"/>
    <lineage>
        <taxon>Bacteria</taxon>
        <taxon>Bacillati</taxon>
        <taxon>Actinomycetota</taxon>
        <taxon>Actinomycetes</taxon>
        <taxon>Mycobacteriales</taxon>
        <taxon>Mycobacteriaceae</taxon>
        <taxon>Mycobacteroides</taxon>
        <taxon>Mycobacteroides abscessus</taxon>
    </lineage>
</organism>
<evidence type="ECO:0000313" key="1">
    <source>
        <dbReference type="EMBL" id="ETZ87967.1"/>
    </source>
</evidence>
<comment type="caution">
    <text evidence="1">The sequence shown here is derived from an EMBL/GenBank/DDBJ whole genome shotgun (WGS) entry which is preliminary data.</text>
</comment>